<dbReference type="OrthoDB" id="500642at2"/>
<dbReference type="EMBL" id="CP028886">
    <property type="protein sequence ID" value="AYE36929.1"/>
    <property type="molecule type" value="Genomic_DNA"/>
</dbReference>
<reference evidence="2 3" key="1">
    <citation type="journal article" date="2018" name="Infect. Genet. Evol.">
        <title>Genome-wide analysis of Borrelia turcica and 'Candidatus Borrelia tachyglossi' shows relapsing fever-like genomes with unique genomic links to Lyme disease Borrelia.</title>
        <authorList>
            <person name="Gofton A.W."/>
            <person name="Margos G."/>
            <person name="Fingerle V."/>
            <person name="Hepner S."/>
            <person name="Loh S.M."/>
            <person name="Ryan U."/>
            <person name="Irwin P."/>
            <person name="Oskam C.L."/>
        </authorList>
    </citation>
    <scope>NUCLEOTIDE SEQUENCE [LARGE SCALE GENOMIC DNA]</scope>
    <source>
        <strain evidence="2 3">IST7</strain>
        <plasmid evidence="2">lp32-A</plasmid>
    </source>
</reference>
<gene>
    <name evidence="2" type="ORF">DB313_05365</name>
</gene>
<dbReference type="Pfam" id="PF16684">
    <property type="entry name" value="ResT-TelK_cat"/>
    <property type="match status" value="1"/>
</dbReference>
<feature type="domain" description="Telomere resolvase ResT/TelK catalytic" evidence="1">
    <location>
        <begin position="60"/>
        <end position="240"/>
    </location>
</feature>
<proteinExistence type="predicted"/>
<evidence type="ECO:0000259" key="1">
    <source>
        <dbReference type="Pfam" id="PF16684"/>
    </source>
</evidence>
<name>A0A386PPQ6_9SPIR</name>
<dbReference type="Gene3D" id="1.10.443.30">
    <property type="entry name" value="Telomere resolvase"/>
    <property type="match status" value="1"/>
</dbReference>
<geneLocation type="plasmid" evidence="3">
    <name>lp32-a</name>
</geneLocation>
<sequence length="246" mass="28915">MSTTNYSDNYISKLVSQIRGRIKEINPTHPMLKYFKLTREEYEAITAEKNRRVKERNANKKSFNKREFLLLTEELLLSHRFELLYMGLLLASGRRSLEIIAGSFSDSQEKDSILFQGQLKTRDTKRFNTPYSIPLTVDKKLFLNAYSIFTNTTQYKDIRERWEDNELSDSTINLLLKRELTKIFDSNFLLSDFRAIYTTLILKREGYFNDIHGSKEIYPRVAEILGHINDESASQSYRDFKLTNSS</sequence>
<keyword evidence="2" id="KW-0614">Plasmid</keyword>
<organism evidence="2 3">
    <name type="scientific">Borrelia turcica IST7</name>
    <dbReference type="NCBI Taxonomy" id="1104446"/>
    <lineage>
        <taxon>Bacteria</taxon>
        <taxon>Pseudomonadati</taxon>
        <taxon>Spirochaetota</taxon>
        <taxon>Spirochaetia</taxon>
        <taxon>Spirochaetales</taxon>
        <taxon>Borreliaceae</taxon>
        <taxon>Borrelia</taxon>
    </lineage>
</organism>
<protein>
    <recommendedName>
        <fullName evidence="1">Telomere resolvase ResT/TelK catalytic domain-containing protein</fullName>
    </recommendedName>
</protein>
<evidence type="ECO:0000313" key="3">
    <source>
        <dbReference type="Proteomes" id="UP000275571"/>
    </source>
</evidence>
<keyword evidence="3" id="KW-1185">Reference proteome</keyword>
<dbReference type="AlphaFoldDB" id="A0A386PPQ6"/>
<evidence type="ECO:0000313" key="2">
    <source>
        <dbReference type="EMBL" id="AYE36929.1"/>
    </source>
</evidence>
<dbReference type="InterPro" id="IPR038280">
    <property type="entry name" value="ResT/TelK_cat_sf"/>
</dbReference>
<accession>A0A386PPQ6</accession>
<dbReference type="RefSeq" id="WP_120104850.1">
    <property type="nucleotide sequence ID" value="NZ_CP028886.1"/>
</dbReference>
<dbReference type="Proteomes" id="UP000275571">
    <property type="component" value="Plasmid lp32-A"/>
</dbReference>
<dbReference type="InterPro" id="IPR032047">
    <property type="entry name" value="ResT/TelK_cat"/>
</dbReference>
<dbReference type="KEGG" id="btur:DB313_05365"/>